<reference evidence="1" key="2">
    <citation type="submission" date="2011-02" db="EMBL/GenBank/DDBJ databases">
        <authorList>
            <person name="MacLean D."/>
        </authorList>
    </citation>
    <scope>NUCLEOTIDE SEQUENCE</scope>
</reference>
<protein>
    <submittedName>
        <fullName evidence="1">AlNc14C21G2196 protein</fullName>
    </submittedName>
</protein>
<reference evidence="1" key="1">
    <citation type="journal article" date="2011" name="PLoS Biol.">
        <title>Gene gain and loss during evolution of obligate parasitism in the white rust pathogen of Arabidopsis thaliana.</title>
        <authorList>
            <person name="Kemen E."/>
            <person name="Gardiner A."/>
            <person name="Schultz-Larsen T."/>
            <person name="Kemen A.C."/>
            <person name="Balmuth A.L."/>
            <person name="Robert-Seilaniantz A."/>
            <person name="Bailey K."/>
            <person name="Holub E."/>
            <person name="Studholme D.J."/>
            <person name="Maclean D."/>
            <person name="Jones J.D."/>
        </authorList>
    </citation>
    <scope>NUCLEOTIDE SEQUENCE</scope>
</reference>
<organism evidence="1">
    <name type="scientific">Albugo laibachii Nc14</name>
    <dbReference type="NCBI Taxonomy" id="890382"/>
    <lineage>
        <taxon>Eukaryota</taxon>
        <taxon>Sar</taxon>
        <taxon>Stramenopiles</taxon>
        <taxon>Oomycota</taxon>
        <taxon>Peronosporomycetes</taxon>
        <taxon>Albuginales</taxon>
        <taxon>Albuginaceae</taxon>
        <taxon>Albugo</taxon>
    </lineage>
</organism>
<dbReference type="HOGENOM" id="CLU_2965655_0_0_1"/>
<dbReference type="EMBL" id="FR824066">
    <property type="protein sequence ID" value="CCA16422.1"/>
    <property type="molecule type" value="Genomic_DNA"/>
</dbReference>
<evidence type="ECO:0000313" key="1">
    <source>
        <dbReference type="EMBL" id="CCA16422.1"/>
    </source>
</evidence>
<name>F0W5N1_9STRA</name>
<gene>
    <name evidence="1" type="primary">AlNc14C21G2196</name>
    <name evidence="1" type="ORF">ALNC14_025650</name>
</gene>
<sequence length="59" mass="6809">MRRCDIPTLRGRISSIATKWKETLLSKYESEIMIKITSSGSIMATQACLWNQWQQDSDT</sequence>
<proteinExistence type="predicted"/>
<accession>F0W5N1</accession>
<dbReference type="AlphaFoldDB" id="F0W5N1"/>